<proteinExistence type="predicted"/>
<dbReference type="EMBL" id="VLLL01000005">
    <property type="protein sequence ID" value="TWJ15247.1"/>
    <property type="molecule type" value="Genomic_DNA"/>
</dbReference>
<organism evidence="1 2">
    <name type="scientific">Stackebrandtia albiflava</name>
    <dbReference type="NCBI Taxonomy" id="406432"/>
    <lineage>
        <taxon>Bacteria</taxon>
        <taxon>Bacillati</taxon>
        <taxon>Actinomycetota</taxon>
        <taxon>Actinomycetes</taxon>
        <taxon>Glycomycetales</taxon>
        <taxon>Glycomycetaceae</taxon>
        <taxon>Stackebrandtia</taxon>
    </lineage>
</organism>
<reference evidence="1 2" key="1">
    <citation type="journal article" date="2013" name="Stand. Genomic Sci.">
        <title>Genomic Encyclopedia of Type Strains, Phase I: The one thousand microbial genomes (KMG-I) project.</title>
        <authorList>
            <person name="Kyrpides N.C."/>
            <person name="Woyke T."/>
            <person name="Eisen J.A."/>
            <person name="Garrity G."/>
            <person name="Lilburn T.G."/>
            <person name="Beck B.J."/>
            <person name="Whitman W.B."/>
            <person name="Hugenholtz P."/>
            <person name="Klenk H.P."/>
        </authorList>
    </citation>
    <scope>NUCLEOTIDE SEQUENCE [LARGE SCALE GENOMIC DNA]</scope>
    <source>
        <strain evidence="1 2">DSM 45044</strain>
    </source>
</reference>
<protein>
    <submittedName>
        <fullName evidence="1">Uncharacterized protein</fullName>
    </submittedName>
</protein>
<dbReference type="AlphaFoldDB" id="A0A562VBP7"/>
<sequence length="59" mass="6445">MDGIDSIDAERIAVQPTAVAAASGGVDHRPHLPDVVRGERCQICRTDWPCAVVHSRRPR</sequence>
<evidence type="ECO:0000313" key="2">
    <source>
        <dbReference type="Proteomes" id="UP000321617"/>
    </source>
</evidence>
<dbReference type="Proteomes" id="UP000321617">
    <property type="component" value="Unassembled WGS sequence"/>
</dbReference>
<accession>A0A562VBP7</accession>
<dbReference type="RefSeq" id="WP_147133633.1">
    <property type="nucleotide sequence ID" value="NZ_BAABIJ010000001.1"/>
</dbReference>
<keyword evidence="2" id="KW-1185">Reference proteome</keyword>
<name>A0A562VBP7_9ACTN</name>
<comment type="caution">
    <text evidence="1">The sequence shown here is derived from an EMBL/GenBank/DDBJ whole genome shotgun (WGS) entry which is preliminary data.</text>
</comment>
<evidence type="ECO:0000313" key="1">
    <source>
        <dbReference type="EMBL" id="TWJ15247.1"/>
    </source>
</evidence>
<gene>
    <name evidence="1" type="ORF">LX16_0947</name>
</gene>